<feature type="transmembrane region" description="Helical" evidence="2">
    <location>
        <begin position="336"/>
        <end position="353"/>
    </location>
</feature>
<evidence type="ECO:0000313" key="3">
    <source>
        <dbReference type="EMBL" id="PAV58550.1"/>
    </source>
</evidence>
<dbReference type="InterPro" id="IPR029033">
    <property type="entry name" value="His_PPase_superfam"/>
</dbReference>
<dbReference type="AlphaFoldDB" id="A0A2A2J9U0"/>
<protein>
    <recommendedName>
        <fullName evidence="5">Acid phosphatase</fullName>
    </recommendedName>
</protein>
<name>A0A2A2J9U0_9BILA</name>
<sequence>MPSNEYKLTKNYCLLLKFLRTPFLRIVYLRDFLLFQIYIRSSDADRTLASAQAVVMGMFSAKESINSTSWLPIPIHATSPGFPDPYCKVTAIDCPLQHRLEDETNKDEGNTYNEQYKELFKFLENATGIENFNFEDADSIYNIQREIWNGLVDKQPSWINQTWPQYNNRTTMDIIIELNNHLSLNQANSFEKSKALTGLTLYNWLQNMMQATEGKAKQKMLLFSSHDGTLSSFLYSLIVANGLTVPYSAAIIMEVYSDDNSSRSQVELYYRNETHSNSPFRLYFPECYDSCYVDSLMGIYKNSVLESLDDMYQYCESNLTACNPTPKASKSARSQTSIIGIVLSTIFISILYVQ</sequence>
<evidence type="ECO:0000313" key="4">
    <source>
        <dbReference type="Proteomes" id="UP000218231"/>
    </source>
</evidence>
<dbReference type="STRING" id="2018661.A0A2A2J9U0"/>
<comment type="similarity">
    <text evidence="1">Belongs to the histidine acid phosphatase family.</text>
</comment>
<evidence type="ECO:0000256" key="2">
    <source>
        <dbReference type="SAM" id="Phobius"/>
    </source>
</evidence>
<keyword evidence="2" id="KW-1133">Transmembrane helix</keyword>
<comment type="caution">
    <text evidence="3">The sequence shown here is derived from an EMBL/GenBank/DDBJ whole genome shotgun (WGS) entry which is preliminary data.</text>
</comment>
<reference evidence="3 4" key="1">
    <citation type="journal article" date="2017" name="Curr. Biol.">
        <title>Genome architecture and evolution of a unichromosomal asexual nematode.</title>
        <authorList>
            <person name="Fradin H."/>
            <person name="Zegar C."/>
            <person name="Gutwein M."/>
            <person name="Lucas J."/>
            <person name="Kovtun M."/>
            <person name="Corcoran D."/>
            <person name="Baugh L.R."/>
            <person name="Kiontke K."/>
            <person name="Gunsalus K."/>
            <person name="Fitch D.H."/>
            <person name="Piano F."/>
        </authorList>
    </citation>
    <scope>NUCLEOTIDE SEQUENCE [LARGE SCALE GENOMIC DNA]</scope>
    <source>
        <strain evidence="3">PF1309</strain>
    </source>
</reference>
<organism evidence="3 4">
    <name type="scientific">Diploscapter pachys</name>
    <dbReference type="NCBI Taxonomy" id="2018661"/>
    <lineage>
        <taxon>Eukaryota</taxon>
        <taxon>Metazoa</taxon>
        <taxon>Ecdysozoa</taxon>
        <taxon>Nematoda</taxon>
        <taxon>Chromadorea</taxon>
        <taxon>Rhabditida</taxon>
        <taxon>Rhabditina</taxon>
        <taxon>Rhabditomorpha</taxon>
        <taxon>Rhabditoidea</taxon>
        <taxon>Rhabditidae</taxon>
        <taxon>Diploscapter</taxon>
    </lineage>
</organism>
<keyword evidence="4" id="KW-1185">Reference proteome</keyword>
<keyword evidence="2" id="KW-0812">Transmembrane</keyword>
<dbReference type="InterPro" id="IPR050645">
    <property type="entry name" value="Histidine_acid_phosphatase"/>
</dbReference>
<dbReference type="OrthoDB" id="258392at2759"/>
<evidence type="ECO:0000256" key="1">
    <source>
        <dbReference type="ARBA" id="ARBA00005375"/>
    </source>
</evidence>
<gene>
    <name evidence="3" type="ORF">WR25_01333</name>
</gene>
<dbReference type="SUPFAM" id="SSF53254">
    <property type="entry name" value="Phosphoglycerate mutase-like"/>
    <property type="match status" value="1"/>
</dbReference>
<dbReference type="Gene3D" id="3.40.50.1240">
    <property type="entry name" value="Phosphoglycerate mutase-like"/>
    <property type="match status" value="1"/>
</dbReference>
<dbReference type="EMBL" id="LIAE01010575">
    <property type="protein sequence ID" value="PAV58550.1"/>
    <property type="molecule type" value="Genomic_DNA"/>
</dbReference>
<proteinExistence type="inferred from homology"/>
<dbReference type="Pfam" id="PF00328">
    <property type="entry name" value="His_Phos_2"/>
    <property type="match status" value="1"/>
</dbReference>
<dbReference type="CDD" id="cd07061">
    <property type="entry name" value="HP_HAP_like"/>
    <property type="match status" value="1"/>
</dbReference>
<dbReference type="Proteomes" id="UP000218231">
    <property type="component" value="Unassembled WGS sequence"/>
</dbReference>
<dbReference type="GO" id="GO:0016791">
    <property type="term" value="F:phosphatase activity"/>
    <property type="evidence" value="ECO:0007669"/>
    <property type="project" value="UniProtKB-ARBA"/>
</dbReference>
<keyword evidence="2" id="KW-0472">Membrane</keyword>
<dbReference type="InterPro" id="IPR000560">
    <property type="entry name" value="His_Pase_clade-2"/>
</dbReference>
<dbReference type="PANTHER" id="PTHR11567:SF210">
    <property type="entry name" value="ACID PHOSPHATASE 5-RELATED"/>
    <property type="match status" value="1"/>
</dbReference>
<dbReference type="PANTHER" id="PTHR11567">
    <property type="entry name" value="ACID PHOSPHATASE-RELATED"/>
    <property type="match status" value="1"/>
</dbReference>
<evidence type="ECO:0008006" key="5">
    <source>
        <dbReference type="Google" id="ProtNLM"/>
    </source>
</evidence>
<accession>A0A2A2J9U0</accession>